<dbReference type="InterPro" id="IPR011989">
    <property type="entry name" value="ARM-like"/>
</dbReference>
<name>A0AAU9CVN3_9BACT</name>
<accession>A0AAU9CVN3</accession>
<reference evidence="2 3" key="1">
    <citation type="submission" date="2021-12" db="EMBL/GenBank/DDBJ databases">
        <title>Genome sequencing of bacteria with rrn-lacking chromosome and rrn-plasmid.</title>
        <authorList>
            <person name="Anda M."/>
            <person name="Iwasaki W."/>
        </authorList>
    </citation>
    <scope>NUCLEOTIDE SEQUENCE [LARGE SCALE GENOMIC DNA]</scope>
    <source>
        <strain evidence="2 3">DSM 100852</strain>
    </source>
</reference>
<proteinExistence type="predicted"/>
<dbReference type="Proteomes" id="UP001348817">
    <property type="component" value="Chromosome"/>
</dbReference>
<keyword evidence="3" id="KW-1185">Reference proteome</keyword>
<gene>
    <name evidence="2" type="ORF">FUAX_29860</name>
</gene>
<dbReference type="RefSeq" id="WP_338392100.1">
    <property type="nucleotide sequence ID" value="NZ_AP025314.1"/>
</dbReference>
<protein>
    <recommendedName>
        <fullName evidence="1">Putative zinc-finger domain-containing protein</fullName>
    </recommendedName>
</protein>
<dbReference type="Gene3D" id="1.25.10.10">
    <property type="entry name" value="Leucine-rich Repeat Variant"/>
    <property type="match status" value="1"/>
</dbReference>
<feature type="domain" description="Putative zinc-finger" evidence="1">
    <location>
        <begin position="3"/>
        <end position="36"/>
    </location>
</feature>
<dbReference type="Pfam" id="PF13646">
    <property type="entry name" value="HEAT_2"/>
    <property type="match status" value="1"/>
</dbReference>
<dbReference type="KEGG" id="fax:FUAX_29860"/>
<dbReference type="SUPFAM" id="SSF48371">
    <property type="entry name" value="ARM repeat"/>
    <property type="match status" value="1"/>
</dbReference>
<evidence type="ECO:0000259" key="1">
    <source>
        <dbReference type="Pfam" id="PF13490"/>
    </source>
</evidence>
<dbReference type="AlphaFoldDB" id="A0AAU9CVN3"/>
<evidence type="ECO:0000313" key="2">
    <source>
        <dbReference type="EMBL" id="BDD10554.1"/>
    </source>
</evidence>
<dbReference type="InterPro" id="IPR027383">
    <property type="entry name" value="Znf_put"/>
</dbReference>
<dbReference type="Pfam" id="PF13490">
    <property type="entry name" value="zf-HC2"/>
    <property type="match status" value="1"/>
</dbReference>
<evidence type="ECO:0000313" key="3">
    <source>
        <dbReference type="Proteomes" id="UP001348817"/>
    </source>
</evidence>
<dbReference type="InterPro" id="IPR041916">
    <property type="entry name" value="Anti_sigma_zinc_sf"/>
</dbReference>
<sequence>MNCEDIGALLPDYIDGRLTEEETKRVEEHTASCPDCGKELEALREIFLPDEALDDIQPSLRMTDDFYKMLEQEKVLAKEERLVVPLYKKYTRYAASIVLVLLGFGISEALRHEWHDEAHISATYILDINSPSAQLDAIYDLEAQALNDQHTLEALMITMTQAEHPNVRLAALEGIARHYDTPTVRRFITRALESEPDETIQLQLIQTLVKWKDVQAVESIRRFYAKESTSEEMKKMAKAGIHHLHGS</sequence>
<dbReference type="Gene3D" id="1.10.10.1320">
    <property type="entry name" value="Anti-sigma factor, zinc-finger domain"/>
    <property type="match status" value="1"/>
</dbReference>
<organism evidence="2 3">
    <name type="scientific">Fulvitalea axinellae</name>
    <dbReference type="NCBI Taxonomy" id="1182444"/>
    <lineage>
        <taxon>Bacteria</taxon>
        <taxon>Pseudomonadati</taxon>
        <taxon>Bacteroidota</taxon>
        <taxon>Cytophagia</taxon>
        <taxon>Cytophagales</taxon>
        <taxon>Persicobacteraceae</taxon>
        <taxon>Fulvitalea</taxon>
    </lineage>
</organism>
<dbReference type="InterPro" id="IPR016024">
    <property type="entry name" value="ARM-type_fold"/>
</dbReference>
<dbReference type="EMBL" id="AP025314">
    <property type="protein sequence ID" value="BDD10554.1"/>
    <property type="molecule type" value="Genomic_DNA"/>
</dbReference>